<reference evidence="3 4" key="1">
    <citation type="submission" date="2019-03" db="EMBL/GenBank/DDBJ databases">
        <title>Draft genome sequence of Xylaria hypoxylon DSM 108379, a ubiquitous saprotrophic-parasitic fungi on hardwood.</title>
        <authorList>
            <person name="Buettner E."/>
            <person name="Leonhardt S."/>
            <person name="Gebauer A.M."/>
            <person name="Liers C."/>
            <person name="Hofrichter M."/>
            <person name="Kellner H."/>
        </authorList>
    </citation>
    <scope>NUCLEOTIDE SEQUENCE [LARGE SCALE GENOMIC DNA]</scope>
    <source>
        <strain evidence="3 4">DSM 108379</strain>
    </source>
</reference>
<feature type="compositionally biased region" description="Low complexity" evidence="1">
    <location>
        <begin position="241"/>
        <end position="250"/>
    </location>
</feature>
<evidence type="ECO:0000256" key="1">
    <source>
        <dbReference type="SAM" id="MobiDB-lite"/>
    </source>
</evidence>
<dbReference type="CDD" id="cd07440">
    <property type="entry name" value="RGS"/>
    <property type="match status" value="1"/>
</dbReference>
<dbReference type="InterPro" id="IPR016137">
    <property type="entry name" value="RGS"/>
</dbReference>
<dbReference type="PROSITE" id="PS50132">
    <property type="entry name" value="RGS"/>
    <property type="match status" value="1"/>
</dbReference>
<dbReference type="Gene3D" id="1.10.167.10">
    <property type="entry name" value="Regulator of G-protein Signalling 4, domain 2"/>
    <property type="match status" value="1"/>
</dbReference>
<accession>A0A4Z0YV91</accession>
<evidence type="ECO:0000313" key="4">
    <source>
        <dbReference type="Proteomes" id="UP000297716"/>
    </source>
</evidence>
<dbReference type="SMART" id="SM00315">
    <property type="entry name" value="RGS"/>
    <property type="match status" value="1"/>
</dbReference>
<dbReference type="Proteomes" id="UP000297716">
    <property type="component" value="Unassembled WGS sequence"/>
</dbReference>
<feature type="compositionally biased region" description="Low complexity" evidence="1">
    <location>
        <begin position="324"/>
        <end position="344"/>
    </location>
</feature>
<dbReference type="OrthoDB" id="10266999at2759"/>
<feature type="region of interest" description="Disordered" evidence="1">
    <location>
        <begin position="208"/>
        <end position="285"/>
    </location>
</feature>
<dbReference type="Pfam" id="PF00615">
    <property type="entry name" value="RGS"/>
    <property type="match status" value="1"/>
</dbReference>
<keyword evidence="4" id="KW-1185">Reference proteome</keyword>
<sequence length="574" mass="62928">MGKVTSRRSSLVHRTPFSRELTPSSSDLEDWDAETVMDPSSRPTSWAIPRTGSPFLNPPTLDDILSNTAPQPWTLGAFMAYLSQNHCLETLEFIMDAARYRATHLQMSQGQLYVGIDYICGLWEKIIGAYILPGAPREVNIPAPVRDRLLGLIYTTSTPPDPTELDEATIIVRELMNDSVLVPFLESVVPVTVEAQVEEEMRLRQERTRLRIPKDASSSEDSSQSPIATILPMFGKARTTSRSNSGSSDSPEVEMTDDSLSPSSTPTAEPMTPPTTPPTSDFSFHASPKALHRALSGTSWKKVGAKLGLGRKSKSSRSNSPAISAPSSHPGQSSHHPSQNSQTSVSEPTMLQAVDSLDTWEDPHPGDRMLVSTNSLTGLHTCPQVIGGVGGDTMSSVAAKARGMSHINSYLIKKNARLRQRAVLKPILVPTRILEGPDLMRDITFSPCNDKMLFSTIAPIQFLPGPDTLSPLEVDTDTETTISTEIGTDFDGVWSHGTKASSWTCCLADLSNYLSIPHSKDDDSVMKQVDSDPSTRENSCDNDSYGWETEYERQLDCRDAHLARACHRLGYRRV</sequence>
<feature type="region of interest" description="Disordered" evidence="1">
    <location>
        <begin position="308"/>
        <end position="347"/>
    </location>
</feature>
<evidence type="ECO:0000259" key="2">
    <source>
        <dbReference type="PROSITE" id="PS50132"/>
    </source>
</evidence>
<evidence type="ECO:0000313" key="3">
    <source>
        <dbReference type="EMBL" id="TGJ83070.1"/>
    </source>
</evidence>
<dbReference type="PANTHER" id="PTHR10845:SF267">
    <property type="entry name" value="REGULATOR OF G PROTEIN SIGNALING DOMAIN PROTEIN (AFU_ORTHOLOGUE AFUA_6G06860)"/>
    <property type="match status" value="1"/>
</dbReference>
<feature type="compositionally biased region" description="Low complexity" evidence="1">
    <location>
        <begin position="258"/>
        <end position="270"/>
    </location>
</feature>
<dbReference type="SUPFAM" id="SSF48097">
    <property type="entry name" value="Regulator of G-protein signaling, RGS"/>
    <property type="match status" value="1"/>
</dbReference>
<proteinExistence type="predicted"/>
<feature type="region of interest" description="Disordered" evidence="1">
    <location>
        <begin position="521"/>
        <end position="543"/>
    </location>
</feature>
<feature type="region of interest" description="Disordered" evidence="1">
    <location>
        <begin position="1"/>
        <end position="30"/>
    </location>
</feature>
<dbReference type="EMBL" id="SKBN01000105">
    <property type="protein sequence ID" value="TGJ83070.1"/>
    <property type="molecule type" value="Genomic_DNA"/>
</dbReference>
<feature type="compositionally biased region" description="Basic and acidic residues" evidence="1">
    <location>
        <begin position="521"/>
        <end position="539"/>
    </location>
</feature>
<dbReference type="AlphaFoldDB" id="A0A4Z0YV91"/>
<gene>
    <name evidence="3" type="ORF">E0Z10_g5696</name>
</gene>
<dbReference type="InterPro" id="IPR044926">
    <property type="entry name" value="RGS_subdomain_2"/>
</dbReference>
<feature type="domain" description="RGS" evidence="2">
    <location>
        <begin position="78"/>
        <end position="187"/>
    </location>
</feature>
<dbReference type="InterPro" id="IPR036305">
    <property type="entry name" value="RGS_sf"/>
</dbReference>
<dbReference type="PANTHER" id="PTHR10845">
    <property type="entry name" value="REGULATOR OF G PROTEIN SIGNALING"/>
    <property type="match status" value="1"/>
</dbReference>
<name>A0A4Z0YV91_9PEZI</name>
<organism evidence="3 4">
    <name type="scientific">Xylaria hypoxylon</name>
    <dbReference type="NCBI Taxonomy" id="37992"/>
    <lineage>
        <taxon>Eukaryota</taxon>
        <taxon>Fungi</taxon>
        <taxon>Dikarya</taxon>
        <taxon>Ascomycota</taxon>
        <taxon>Pezizomycotina</taxon>
        <taxon>Sordariomycetes</taxon>
        <taxon>Xylariomycetidae</taxon>
        <taxon>Xylariales</taxon>
        <taxon>Xylariaceae</taxon>
        <taxon>Xylaria</taxon>
    </lineage>
</organism>
<comment type="caution">
    <text evidence="3">The sequence shown here is derived from an EMBL/GenBank/DDBJ whole genome shotgun (WGS) entry which is preliminary data.</text>
</comment>
<protein>
    <recommendedName>
        <fullName evidence="2">RGS domain-containing protein</fullName>
    </recommendedName>
</protein>